<dbReference type="Proteomes" id="UP000030747">
    <property type="component" value="Unassembled WGS sequence"/>
</dbReference>
<keyword evidence="1" id="KW-0732">Signal</keyword>
<evidence type="ECO:0000313" key="3">
    <source>
        <dbReference type="EMBL" id="CDJ41975.1"/>
    </source>
</evidence>
<dbReference type="AlphaFoldDB" id="Q70CC1"/>
<accession>Q70CC1</accession>
<dbReference type="VEuPathDB" id="ToxoDB:ETH2_1141800"/>
<proteinExistence type="evidence at transcript level"/>
<organism evidence="2">
    <name type="scientific">Eimeria tenella</name>
    <name type="common">Coccidian parasite</name>
    <dbReference type="NCBI Taxonomy" id="5802"/>
    <lineage>
        <taxon>Eukaryota</taxon>
        <taxon>Sar</taxon>
        <taxon>Alveolata</taxon>
        <taxon>Apicomplexa</taxon>
        <taxon>Conoidasida</taxon>
        <taxon>Coccidia</taxon>
        <taxon>Eucoccidiorida</taxon>
        <taxon>Eimeriorina</taxon>
        <taxon>Eimeriidae</taxon>
        <taxon>Eimeria</taxon>
    </lineage>
</organism>
<reference evidence="3" key="3">
    <citation type="submission" date="2013-10" db="EMBL/GenBank/DDBJ databases">
        <title>Genomic analysis of the causative agents of coccidiosis in chickens.</title>
        <authorList>
            <person name="Reid A.J."/>
            <person name="Blake D."/>
            <person name="Billington K."/>
            <person name="Browne H."/>
            <person name="Dunn M."/>
            <person name="Hung S."/>
            <person name="Kawahara F."/>
            <person name="Miranda-Saavedra D."/>
            <person name="Mourier T."/>
            <person name="Nagra H."/>
            <person name="Otto T.D."/>
            <person name="Rawlings N."/>
            <person name="Sanchez A."/>
            <person name="Sanders M."/>
            <person name="Subramaniam C."/>
            <person name="Tay Y."/>
            <person name="Dear P."/>
            <person name="Doerig C."/>
            <person name="Gruber A."/>
            <person name="Parkinson J."/>
            <person name="Shirley M."/>
            <person name="Wan K.L."/>
            <person name="Berriman M."/>
            <person name="Tomley F."/>
            <person name="Pain A."/>
        </authorList>
    </citation>
    <scope>NUCLEOTIDE SEQUENCE [LARGE SCALE GENOMIC DNA]</scope>
    <source>
        <strain evidence="3">Houghton</strain>
    </source>
</reference>
<feature type="signal peptide" evidence="1">
    <location>
        <begin position="1"/>
        <end position="17"/>
    </location>
</feature>
<reference evidence="3" key="4">
    <citation type="submission" date="2013-10" db="EMBL/GenBank/DDBJ databases">
        <authorList>
            <person name="Aslett M."/>
        </authorList>
    </citation>
    <scope>NUCLEOTIDE SEQUENCE [LARGE SCALE GENOMIC DNA]</scope>
    <source>
        <strain evidence="3">Houghton</strain>
    </source>
</reference>
<dbReference type="OrthoDB" id="10334553at2759"/>
<reference evidence="2" key="2">
    <citation type="submission" date="2003-10" db="EMBL/GenBank/DDBJ databases">
        <authorList>
            <person name="Tomley F.M."/>
        </authorList>
    </citation>
    <scope>NUCLEOTIDE SEQUENCE</scope>
    <source>
        <strain evidence="2">Houghton</strain>
    </source>
</reference>
<keyword evidence="4" id="KW-1185">Reference proteome</keyword>
<feature type="chain" id="PRO_5007710067" evidence="1">
    <location>
        <begin position="18"/>
        <end position="255"/>
    </location>
</feature>
<reference evidence="2" key="1">
    <citation type="submission" date="2003-10" db="EMBL/GenBank/DDBJ databases">
        <title>Eimeria tenella sporozoites and merozoites differentially express glycosylphosphatidylinositol-anchored variant surface proteins.</title>
        <authorList>
            <person name="Tabares E."/>
            <person name="Ferguson D."/>
            <person name="Clark J."/>
            <person name="Soon P.E."/>
            <person name="Wan K.L."/>
            <person name="Tomley F."/>
        </authorList>
    </citation>
    <scope>NUCLEOTIDE SEQUENCE</scope>
    <source>
        <strain evidence="2">Houghton</strain>
    </source>
</reference>
<evidence type="ECO:0000256" key="1">
    <source>
        <dbReference type="SAM" id="SignalP"/>
    </source>
</evidence>
<sequence>MFRLISIPLVLVPVFYGHKAASAGTTGTAETISCLSEMNVERAAAGLAAFKEATDATQVLPKTPGTERTITPATLWNEICKVIAKEAEESEEAKKLQGTFAYYRGENDCKAAVQYWKDGFPLFKNELPPTYNALNDPKIYTDQATSFVALYNPQASPVASCAFVTCTTATESTAPDKGLSTRRLQGEEDTASTSTAVICLTNPAALSKGQQPFKEEVWRKIVQALVGTEESNGISPVRASLAVGFIMMLFPYGLF</sequence>
<evidence type="ECO:0000313" key="4">
    <source>
        <dbReference type="Proteomes" id="UP000030747"/>
    </source>
</evidence>
<dbReference type="InterPro" id="IPR021288">
    <property type="entry name" value="Surface_antigen"/>
</dbReference>
<gene>
    <name evidence="2" type="primary">sag3</name>
    <name evidence="3" type="ORF">ETH_00010755</name>
</gene>
<dbReference type="Pfam" id="PF11054">
    <property type="entry name" value="Surface_antigen"/>
    <property type="match status" value="1"/>
</dbReference>
<dbReference type="EMBL" id="AJ586553">
    <property type="protein sequence ID" value="CAE52314.1"/>
    <property type="molecule type" value="mRNA"/>
</dbReference>
<evidence type="ECO:0000313" key="2">
    <source>
        <dbReference type="EMBL" id="CAE52314.1"/>
    </source>
</evidence>
<protein>
    <submittedName>
        <fullName evidence="3">SAG family member (Sag3)</fullName>
    </submittedName>
    <submittedName>
        <fullName evidence="2">Surface antigen 3</fullName>
    </submittedName>
</protein>
<name>Q70CC1_EIMTE</name>
<dbReference type="EMBL" id="HG675688">
    <property type="protein sequence ID" value="CDJ41975.1"/>
    <property type="molecule type" value="Genomic_DNA"/>
</dbReference>
<dbReference type="VEuPathDB" id="ToxoDB:ETH_00010755"/>
<dbReference type="RefSeq" id="XP_013232725.1">
    <property type="nucleotide sequence ID" value="XM_013377271.1"/>
</dbReference>
<dbReference type="GeneID" id="25251345"/>